<feature type="region of interest" description="Disordered" evidence="1">
    <location>
        <begin position="35"/>
        <end position="124"/>
    </location>
</feature>
<sequence length="135" mass="15227">MGQVAWKVWDLLRNFNAFLKRLYFEGRLNPQIRQTVNPNNFLKLSSGGRLGDSLETRRQGRPGGQGDKEDKENNSSFPPSPHSPQQERKWGRMCPPFPPTRAKVGTHVPPIPPSPPLPISPFPHLPYSRALLISP</sequence>
<name>A0A846HC90_9CYAN</name>
<evidence type="ECO:0000256" key="1">
    <source>
        <dbReference type="SAM" id="MobiDB-lite"/>
    </source>
</evidence>
<accession>A0A846HC90</accession>
<evidence type="ECO:0000313" key="3">
    <source>
        <dbReference type="Proteomes" id="UP000031549"/>
    </source>
</evidence>
<evidence type="ECO:0000313" key="2">
    <source>
        <dbReference type="EMBL" id="NEU74673.1"/>
    </source>
</evidence>
<feature type="compositionally biased region" description="Pro residues" evidence="1">
    <location>
        <begin position="109"/>
        <end position="124"/>
    </location>
</feature>
<keyword evidence="3" id="KW-1185">Reference proteome</keyword>
<dbReference type="Proteomes" id="UP000031549">
    <property type="component" value="Unassembled WGS sequence"/>
</dbReference>
<reference evidence="2 3" key="1">
    <citation type="journal article" date="2015" name="Genome Announc.">
        <title>Draft Genome Sequence of Cyanobacterium Hassallia byssoidea Strain VB512170, Isolated from Monuments in India.</title>
        <authorList>
            <person name="Singh D."/>
            <person name="Chandrababunaidu M.M."/>
            <person name="Panda A."/>
            <person name="Sen D."/>
            <person name="Bhattacharyya S."/>
            <person name="Adhikary S.P."/>
            <person name="Tripathy S."/>
        </authorList>
    </citation>
    <scope>NUCLEOTIDE SEQUENCE [LARGE SCALE GENOMIC DNA]</scope>
    <source>
        <strain evidence="2 3">VB512170</strain>
    </source>
</reference>
<proteinExistence type="predicted"/>
<dbReference type="AlphaFoldDB" id="A0A846HC90"/>
<organism evidence="2 3">
    <name type="scientific">Hassallia byssoidea VB512170</name>
    <dbReference type="NCBI Taxonomy" id="1304833"/>
    <lineage>
        <taxon>Bacteria</taxon>
        <taxon>Bacillati</taxon>
        <taxon>Cyanobacteriota</taxon>
        <taxon>Cyanophyceae</taxon>
        <taxon>Nostocales</taxon>
        <taxon>Tolypothrichaceae</taxon>
        <taxon>Hassallia</taxon>
    </lineage>
</organism>
<dbReference type="EMBL" id="JTCM02000047">
    <property type="protein sequence ID" value="NEU74673.1"/>
    <property type="molecule type" value="Genomic_DNA"/>
</dbReference>
<protein>
    <submittedName>
        <fullName evidence="2">Uncharacterized protein</fullName>
    </submittedName>
</protein>
<comment type="caution">
    <text evidence="2">The sequence shown here is derived from an EMBL/GenBank/DDBJ whole genome shotgun (WGS) entry which is preliminary data.</text>
</comment>
<gene>
    <name evidence="2" type="ORF">PI95_019460</name>
</gene>
<dbReference type="RefSeq" id="WP_163519009.1">
    <property type="nucleotide sequence ID" value="NZ_JTCM02000047.1"/>
</dbReference>